<accession>A0A3S0RTK3</accession>
<keyword evidence="4" id="KW-1185">Reference proteome</keyword>
<dbReference type="InterPro" id="IPR011004">
    <property type="entry name" value="Trimer_LpxA-like_sf"/>
</dbReference>
<dbReference type="Gene3D" id="2.160.10.10">
    <property type="entry name" value="Hexapeptide repeat proteins"/>
    <property type="match status" value="1"/>
</dbReference>
<dbReference type="Pfam" id="PF00132">
    <property type="entry name" value="Hexapep"/>
    <property type="match status" value="1"/>
</dbReference>
<gene>
    <name evidence="3" type="ORF">EKG38_24130</name>
</gene>
<dbReference type="PANTHER" id="PTHR23416">
    <property type="entry name" value="SIALIC ACID SYNTHASE-RELATED"/>
    <property type="match status" value="1"/>
</dbReference>
<keyword evidence="2 3" id="KW-0808">Transferase</keyword>
<dbReference type="OrthoDB" id="9815592at2"/>
<evidence type="ECO:0000256" key="1">
    <source>
        <dbReference type="ARBA" id="ARBA00007274"/>
    </source>
</evidence>
<evidence type="ECO:0000313" key="3">
    <source>
        <dbReference type="EMBL" id="RTR35964.1"/>
    </source>
</evidence>
<dbReference type="CDD" id="cd04647">
    <property type="entry name" value="LbH_MAT_like"/>
    <property type="match status" value="1"/>
</dbReference>
<dbReference type="AlphaFoldDB" id="A0A3S0RTK3"/>
<keyword evidence="3" id="KW-0012">Acyltransferase</keyword>
<reference evidence="3 4" key="1">
    <citation type="submission" date="2018-12" db="EMBL/GenBank/DDBJ databases">
        <authorList>
            <person name="Yu L."/>
        </authorList>
    </citation>
    <scope>NUCLEOTIDE SEQUENCE [LARGE SCALE GENOMIC DNA]</scope>
    <source>
        <strain evidence="3 4">HAW-EB2</strain>
    </source>
</reference>
<comment type="similarity">
    <text evidence="1">Belongs to the transferase hexapeptide repeat family.</text>
</comment>
<dbReference type="PANTHER" id="PTHR23416:SF23">
    <property type="entry name" value="ACETYLTRANSFERASE C18B11.09C-RELATED"/>
    <property type="match status" value="1"/>
</dbReference>
<dbReference type="Proteomes" id="UP000267448">
    <property type="component" value="Unassembled WGS sequence"/>
</dbReference>
<dbReference type="GO" id="GO:0008374">
    <property type="term" value="F:O-acyltransferase activity"/>
    <property type="evidence" value="ECO:0007669"/>
    <property type="project" value="TreeGrafter"/>
</dbReference>
<dbReference type="InterPro" id="IPR051159">
    <property type="entry name" value="Hexapeptide_acetyltransf"/>
</dbReference>
<dbReference type="GO" id="GO:0005829">
    <property type="term" value="C:cytosol"/>
    <property type="evidence" value="ECO:0007669"/>
    <property type="project" value="TreeGrafter"/>
</dbReference>
<proteinExistence type="inferred from homology"/>
<dbReference type="SUPFAM" id="SSF51161">
    <property type="entry name" value="Trimeric LpxA-like enzymes"/>
    <property type="match status" value="1"/>
</dbReference>
<sequence>MKKRFYCLPGVLVSFMMSLSPSFRFSNFILRMFNSEVEKNITIHSAVRFILPTRMKIGEGTTINAGSLIDSRCHVEIGKNCMIGRGSKLFSLGHDLDDDFFKSVGSKITLGDGVVVFPYVLIMPGVIIDDNAVILPGSVVTKSVPRNCVYGGVPAKFIRRRECNPSFSHNYNVYFGV</sequence>
<name>A0A3S0RTK3_9GAMM</name>
<evidence type="ECO:0000313" key="4">
    <source>
        <dbReference type="Proteomes" id="UP000267448"/>
    </source>
</evidence>
<organism evidence="3 4">
    <name type="scientific">Shewanella canadensis</name>
    <dbReference type="NCBI Taxonomy" id="271096"/>
    <lineage>
        <taxon>Bacteria</taxon>
        <taxon>Pseudomonadati</taxon>
        <taxon>Pseudomonadota</taxon>
        <taxon>Gammaproteobacteria</taxon>
        <taxon>Alteromonadales</taxon>
        <taxon>Shewanellaceae</taxon>
        <taxon>Shewanella</taxon>
    </lineage>
</organism>
<dbReference type="InterPro" id="IPR001451">
    <property type="entry name" value="Hexapep"/>
</dbReference>
<dbReference type="RefSeq" id="WP_126523433.1">
    <property type="nucleotide sequence ID" value="NZ_RXNU01000026.1"/>
</dbReference>
<evidence type="ECO:0000256" key="2">
    <source>
        <dbReference type="ARBA" id="ARBA00022679"/>
    </source>
</evidence>
<protein>
    <submittedName>
        <fullName evidence="3">Acyltransferase</fullName>
    </submittedName>
</protein>
<dbReference type="EMBL" id="RXNU01000026">
    <property type="protein sequence ID" value="RTR35964.1"/>
    <property type="molecule type" value="Genomic_DNA"/>
</dbReference>
<comment type="caution">
    <text evidence="3">The sequence shown here is derived from an EMBL/GenBank/DDBJ whole genome shotgun (WGS) entry which is preliminary data.</text>
</comment>